<dbReference type="RefSeq" id="XP_009549349.1">
    <property type="nucleotide sequence ID" value="XM_009551054.1"/>
</dbReference>
<evidence type="ECO:0000256" key="6">
    <source>
        <dbReference type="ARBA" id="ARBA00023006"/>
    </source>
</evidence>
<accession>W4K164</accession>
<keyword evidence="6" id="KW-0072">Autophagy</keyword>
<evidence type="ECO:0000256" key="9">
    <source>
        <dbReference type="SAM" id="MobiDB-lite"/>
    </source>
</evidence>
<dbReference type="GeneID" id="20677818"/>
<protein>
    <recommendedName>
        <fullName evidence="10">PX domain-containing protein</fullName>
    </recommendedName>
</protein>
<dbReference type="Pfam" id="PF00787">
    <property type="entry name" value="PX"/>
    <property type="match status" value="1"/>
</dbReference>
<dbReference type="Gene3D" id="3.30.1520.10">
    <property type="entry name" value="Phox-like domain"/>
    <property type="match status" value="1"/>
</dbReference>
<feature type="region of interest" description="Disordered" evidence="9">
    <location>
        <begin position="223"/>
        <end position="249"/>
    </location>
</feature>
<evidence type="ECO:0000256" key="4">
    <source>
        <dbReference type="ARBA" id="ARBA00022753"/>
    </source>
</evidence>
<dbReference type="AlphaFoldDB" id="W4K164"/>
<feature type="domain" description="PX" evidence="10">
    <location>
        <begin position="85"/>
        <end position="204"/>
    </location>
</feature>
<dbReference type="InterPro" id="IPR001683">
    <property type="entry name" value="PX_dom"/>
</dbReference>
<dbReference type="CDD" id="cd07629">
    <property type="entry name" value="BAR_Atg20p"/>
    <property type="match status" value="1"/>
</dbReference>
<proteinExistence type="inferred from homology"/>
<comment type="similarity">
    <text evidence="2">Belongs to the sorting nexin family.</text>
</comment>
<evidence type="ECO:0000256" key="5">
    <source>
        <dbReference type="ARBA" id="ARBA00022927"/>
    </source>
</evidence>
<dbReference type="OrthoDB" id="289314at2759"/>
<dbReference type="InterPro" id="IPR044106">
    <property type="entry name" value="PX_Snx41/Atg20"/>
</dbReference>
<dbReference type="SUPFAM" id="SSF64268">
    <property type="entry name" value="PX domain"/>
    <property type="match status" value="1"/>
</dbReference>
<dbReference type="GO" id="GO:0005829">
    <property type="term" value="C:cytosol"/>
    <property type="evidence" value="ECO:0007669"/>
    <property type="project" value="GOC"/>
</dbReference>
<dbReference type="PANTHER" id="PTHR46979">
    <property type="entry name" value="SORTING NEXIN-41"/>
    <property type="match status" value="1"/>
</dbReference>
<dbReference type="HOGENOM" id="CLU_014456_1_1_1"/>
<dbReference type="FunCoup" id="W4K164">
    <property type="interactions" value="47"/>
</dbReference>
<dbReference type="eggNOG" id="KOG2273">
    <property type="taxonomic scope" value="Eukaryota"/>
</dbReference>
<feature type="region of interest" description="Disordered" evidence="9">
    <location>
        <begin position="1"/>
        <end position="65"/>
    </location>
</feature>
<keyword evidence="5" id="KW-0653">Protein transport</keyword>
<keyword evidence="3" id="KW-0813">Transport</keyword>
<dbReference type="EMBL" id="KI925461">
    <property type="protein sequence ID" value="ETW79080.1"/>
    <property type="molecule type" value="Genomic_DNA"/>
</dbReference>
<feature type="compositionally biased region" description="Polar residues" evidence="9">
    <location>
        <begin position="42"/>
        <end position="51"/>
    </location>
</feature>
<evidence type="ECO:0000313" key="11">
    <source>
        <dbReference type="EMBL" id="ETW79080.1"/>
    </source>
</evidence>
<dbReference type="KEGG" id="hir:HETIRDRAFT_478434"/>
<feature type="compositionally biased region" description="Acidic residues" evidence="9">
    <location>
        <begin position="435"/>
        <end position="445"/>
    </location>
</feature>
<evidence type="ECO:0000256" key="8">
    <source>
        <dbReference type="ARBA" id="ARBA00023136"/>
    </source>
</evidence>
<keyword evidence="12" id="KW-1185">Reference proteome</keyword>
<feature type="compositionally biased region" description="Gly residues" evidence="9">
    <location>
        <begin position="593"/>
        <end position="607"/>
    </location>
</feature>
<dbReference type="PANTHER" id="PTHR46979:SF2">
    <property type="entry name" value="SORTING NEXIN-41"/>
    <property type="match status" value="1"/>
</dbReference>
<dbReference type="STRING" id="747525.W4K164"/>
<feature type="compositionally biased region" description="Low complexity" evidence="9">
    <location>
        <begin position="9"/>
        <end position="29"/>
    </location>
</feature>
<dbReference type="Proteomes" id="UP000030671">
    <property type="component" value="Unassembled WGS sequence"/>
</dbReference>
<dbReference type="InterPro" id="IPR036871">
    <property type="entry name" value="PX_dom_sf"/>
</dbReference>
<dbReference type="GO" id="GO:0015031">
    <property type="term" value="P:protein transport"/>
    <property type="evidence" value="ECO:0007669"/>
    <property type="project" value="UniProtKB-KW"/>
</dbReference>
<dbReference type="InterPro" id="IPR051079">
    <property type="entry name" value="Sorting_Nexin_Autophagy"/>
</dbReference>
<dbReference type="GO" id="GO:0035091">
    <property type="term" value="F:phosphatidylinositol binding"/>
    <property type="evidence" value="ECO:0007669"/>
    <property type="project" value="InterPro"/>
</dbReference>
<dbReference type="GO" id="GO:0006914">
    <property type="term" value="P:autophagy"/>
    <property type="evidence" value="ECO:0007669"/>
    <property type="project" value="UniProtKB-KW"/>
</dbReference>
<evidence type="ECO:0000313" key="12">
    <source>
        <dbReference type="Proteomes" id="UP000030671"/>
    </source>
</evidence>
<evidence type="ECO:0000256" key="7">
    <source>
        <dbReference type="ARBA" id="ARBA00023121"/>
    </source>
</evidence>
<organism evidence="11 12">
    <name type="scientific">Heterobasidion irregulare (strain TC 32-1)</name>
    <dbReference type="NCBI Taxonomy" id="747525"/>
    <lineage>
        <taxon>Eukaryota</taxon>
        <taxon>Fungi</taxon>
        <taxon>Dikarya</taxon>
        <taxon>Basidiomycota</taxon>
        <taxon>Agaricomycotina</taxon>
        <taxon>Agaricomycetes</taxon>
        <taxon>Russulales</taxon>
        <taxon>Bondarzewiaceae</taxon>
        <taxon>Heterobasidion</taxon>
        <taxon>Heterobasidion annosum species complex</taxon>
    </lineage>
</organism>
<evidence type="ECO:0000259" key="10">
    <source>
        <dbReference type="PROSITE" id="PS50195"/>
    </source>
</evidence>
<feature type="region of interest" description="Disordered" evidence="9">
    <location>
        <begin position="384"/>
        <end position="468"/>
    </location>
</feature>
<dbReference type="CDD" id="cd06867">
    <property type="entry name" value="PX_SNX41_42"/>
    <property type="match status" value="1"/>
</dbReference>
<name>W4K164_HETIT</name>
<evidence type="ECO:0000256" key="3">
    <source>
        <dbReference type="ARBA" id="ARBA00022448"/>
    </source>
</evidence>
<feature type="compositionally biased region" description="Low complexity" evidence="9">
    <location>
        <begin position="404"/>
        <end position="422"/>
    </location>
</feature>
<feature type="compositionally biased region" description="Basic and acidic residues" evidence="9">
    <location>
        <begin position="384"/>
        <end position="399"/>
    </location>
</feature>
<evidence type="ECO:0000256" key="2">
    <source>
        <dbReference type="ARBA" id="ARBA00010883"/>
    </source>
</evidence>
<dbReference type="Gene3D" id="1.20.1270.60">
    <property type="entry name" value="Arfaptin homology (AH) domain/BAR domain"/>
    <property type="match status" value="2"/>
</dbReference>
<dbReference type="InParanoid" id="W4K164"/>
<dbReference type="GO" id="GO:0010008">
    <property type="term" value="C:endosome membrane"/>
    <property type="evidence" value="ECO:0007669"/>
    <property type="project" value="UniProtKB-SubCell"/>
</dbReference>
<evidence type="ECO:0000256" key="1">
    <source>
        <dbReference type="ARBA" id="ARBA00004481"/>
    </source>
</evidence>
<gene>
    <name evidence="11" type="ORF">HETIRDRAFT_478434</name>
</gene>
<keyword evidence="7" id="KW-0446">Lipid-binding</keyword>
<dbReference type="SMART" id="SM00312">
    <property type="entry name" value="PX"/>
    <property type="match status" value="1"/>
</dbReference>
<feature type="region of interest" description="Disordered" evidence="9">
    <location>
        <begin position="570"/>
        <end position="621"/>
    </location>
</feature>
<reference evidence="11 12" key="1">
    <citation type="journal article" date="2012" name="New Phytol.">
        <title>Insight into trade-off between wood decay and parasitism from the genome of a fungal forest pathogen.</title>
        <authorList>
            <person name="Olson A."/>
            <person name="Aerts A."/>
            <person name="Asiegbu F."/>
            <person name="Belbahri L."/>
            <person name="Bouzid O."/>
            <person name="Broberg A."/>
            <person name="Canback B."/>
            <person name="Coutinho P.M."/>
            <person name="Cullen D."/>
            <person name="Dalman K."/>
            <person name="Deflorio G."/>
            <person name="van Diepen L.T."/>
            <person name="Dunand C."/>
            <person name="Duplessis S."/>
            <person name="Durling M."/>
            <person name="Gonthier P."/>
            <person name="Grimwood J."/>
            <person name="Fossdal C.G."/>
            <person name="Hansson D."/>
            <person name="Henrissat B."/>
            <person name="Hietala A."/>
            <person name="Himmelstrand K."/>
            <person name="Hoffmeister D."/>
            <person name="Hogberg N."/>
            <person name="James T.Y."/>
            <person name="Karlsson M."/>
            <person name="Kohler A."/>
            <person name="Kues U."/>
            <person name="Lee Y.H."/>
            <person name="Lin Y.C."/>
            <person name="Lind M."/>
            <person name="Lindquist E."/>
            <person name="Lombard V."/>
            <person name="Lucas S."/>
            <person name="Lunden K."/>
            <person name="Morin E."/>
            <person name="Murat C."/>
            <person name="Park J."/>
            <person name="Raffaello T."/>
            <person name="Rouze P."/>
            <person name="Salamov A."/>
            <person name="Schmutz J."/>
            <person name="Solheim H."/>
            <person name="Stahlberg J."/>
            <person name="Velez H."/>
            <person name="de Vries R.P."/>
            <person name="Wiebenga A."/>
            <person name="Woodward S."/>
            <person name="Yakovlev I."/>
            <person name="Garbelotto M."/>
            <person name="Martin F."/>
            <person name="Grigoriev I.V."/>
            <person name="Stenlid J."/>
        </authorList>
    </citation>
    <scope>NUCLEOTIDE SEQUENCE [LARGE SCALE GENOMIC DNA]</scope>
    <source>
        <strain evidence="11 12">TC 32-1</strain>
    </source>
</reference>
<sequence length="621" mass="67786">MDPYEDENPFSSDPPLSSASSTSHVDVSAPPTPPSHPARIPSSPTALSPHSPTARPPFPSVGSGVSRPSTYKSDFCCVRDQWLHSGDDVEILIIDAQKTSENATSPYITYVIRTGNAEARHRYSEFESLRLSLTKLYPTLIIPPIPSKQTLGDYAIKQAKAREDAALIARRRRMLQTFLNRLARHPIISNEHVFHRFLDGEVSWTEVLHSPPLSQIPKNILKAPAHSPTDPNASPAYQALPNPSAAHPLRRPDQRFLDSEVFTNKFAAHMGGPMEKVTRRTMKRWSEHAQDHMDLGAAWNGFSLNETGELAGAIEKTGQAIDATYMSTTRLLQEIEQNWQEPLHEYSQFAAIIKKLLVYRHQKHVQLEMTQDALEARREALTELEKSEREARRLDEALGRGRTRGPSAAGAGAGAAARAGAEGDAGAGVRAGEGEGQEGAEEQQEQEPGSAFLPPHPGPNPTRRRAPGMGLLSALSYTLHGMMDADPETARRNGISKTRETISQLEDALHLSAQDLKYASSTIQADLDRFQRQKVADLREMAISMARAHRDWCKQNLEAWEDAKREIARIPDHPNRAPPTEQAQVGSPVPGAGAAGAGASAGVGVGGSAARRDSTATINGR</sequence>
<dbReference type="PROSITE" id="PS50195">
    <property type="entry name" value="PX"/>
    <property type="match status" value="1"/>
</dbReference>
<keyword evidence="8" id="KW-0472">Membrane</keyword>
<dbReference type="GO" id="GO:0042147">
    <property type="term" value="P:retrograde transport, endosome to Golgi"/>
    <property type="evidence" value="ECO:0007669"/>
    <property type="project" value="InterPro"/>
</dbReference>
<dbReference type="InterPro" id="IPR027267">
    <property type="entry name" value="AH/BAR_dom_sf"/>
</dbReference>
<keyword evidence="4" id="KW-0967">Endosome</keyword>
<comment type="subcellular location">
    <subcellularLocation>
        <location evidence="1">Endosome membrane</location>
        <topology evidence="1">Peripheral membrane protein</topology>
    </subcellularLocation>
</comment>